<dbReference type="AlphaFoldDB" id="A0A495VY74"/>
<dbReference type="PANTHER" id="PTHR30055:SF151">
    <property type="entry name" value="TRANSCRIPTIONAL REGULATORY PROTEIN"/>
    <property type="match status" value="1"/>
</dbReference>
<dbReference type="InterPro" id="IPR036271">
    <property type="entry name" value="Tet_transcr_reg_TetR-rel_C_sf"/>
</dbReference>
<evidence type="ECO:0000256" key="2">
    <source>
        <dbReference type="ARBA" id="ARBA00023015"/>
    </source>
</evidence>
<keyword evidence="1" id="KW-0678">Repressor</keyword>
<keyword evidence="3 5" id="KW-0238">DNA-binding</keyword>
<name>A0A495VY74_9PSEU</name>
<comment type="caution">
    <text evidence="7">The sequence shown here is derived from an EMBL/GenBank/DDBJ whole genome shotgun (WGS) entry which is preliminary data.</text>
</comment>
<dbReference type="SUPFAM" id="SSF46689">
    <property type="entry name" value="Homeodomain-like"/>
    <property type="match status" value="1"/>
</dbReference>
<dbReference type="GO" id="GO:0045892">
    <property type="term" value="P:negative regulation of DNA-templated transcription"/>
    <property type="evidence" value="ECO:0007669"/>
    <property type="project" value="InterPro"/>
</dbReference>
<dbReference type="InterPro" id="IPR004111">
    <property type="entry name" value="Repressor_TetR_C"/>
</dbReference>
<dbReference type="RefSeq" id="WP_121005799.1">
    <property type="nucleotide sequence ID" value="NZ_RBXO01000001.1"/>
</dbReference>
<proteinExistence type="predicted"/>
<evidence type="ECO:0000256" key="1">
    <source>
        <dbReference type="ARBA" id="ARBA00022491"/>
    </source>
</evidence>
<dbReference type="InterPro" id="IPR009057">
    <property type="entry name" value="Homeodomain-like_sf"/>
</dbReference>
<evidence type="ECO:0000256" key="3">
    <source>
        <dbReference type="ARBA" id="ARBA00023125"/>
    </source>
</evidence>
<evidence type="ECO:0000313" key="7">
    <source>
        <dbReference type="EMBL" id="RKT54276.1"/>
    </source>
</evidence>
<dbReference type="PROSITE" id="PS50977">
    <property type="entry name" value="HTH_TETR_2"/>
    <property type="match status" value="1"/>
</dbReference>
<accession>A0A495VY74</accession>
<feature type="DNA-binding region" description="H-T-H motif" evidence="5">
    <location>
        <begin position="34"/>
        <end position="53"/>
    </location>
</feature>
<dbReference type="Pfam" id="PF02909">
    <property type="entry name" value="TetR_C_1"/>
    <property type="match status" value="1"/>
</dbReference>
<protein>
    <submittedName>
        <fullName evidence="7">TetR family transcriptional regulator</fullName>
    </submittedName>
</protein>
<evidence type="ECO:0000256" key="4">
    <source>
        <dbReference type="ARBA" id="ARBA00023163"/>
    </source>
</evidence>
<dbReference type="GO" id="GO:0000976">
    <property type="term" value="F:transcription cis-regulatory region binding"/>
    <property type="evidence" value="ECO:0007669"/>
    <property type="project" value="TreeGrafter"/>
</dbReference>
<dbReference type="Gene3D" id="1.10.357.10">
    <property type="entry name" value="Tetracycline Repressor, domain 2"/>
    <property type="match status" value="1"/>
</dbReference>
<evidence type="ECO:0000313" key="8">
    <source>
        <dbReference type="Proteomes" id="UP000282084"/>
    </source>
</evidence>
<feature type="domain" description="HTH tetR-type" evidence="6">
    <location>
        <begin position="11"/>
        <end position="71"/>
    </location>
</feature>
<dbReference type="InterPro" id="IPR050109">
    <property type="entry name" value="HTH-type_TetR-like_transc_reg"/>
</dbReference>
<dbReference type="SUPFAM" id="SSF48498">
    <property type="entry name" value="Tetracyclin repressor-like, C-terminal domain"/>
    <property type="match status" value="1"/>
</dbReference>
<keyword evidence="2" id="KW-0805">Transcription regulation</keyword>
<evidence type="ECO:0000259" key="6">
    <source>
        <dbReference type="PROSITE" id="PS50977"/>
    </source>
</evidence>
<dbReference type="PRINTS" id="PR00400">
    <property type="entry name" value="TETREPRESSOR"/>
</dbReference>
<dbReference type="InterPro" id="IPR003012">
    <property type="entry name" value="Tet_transcr_reg_TetR"/>
</dbReference>
<dbReference type="Pfam" id="PF00440">
    <property type="entry name" value="TetR_N"/>
    <property type="match status" value="1"/>
</dbReference>
<organism evidence="7 8">
    <name type="scientific">Saccharothrix australiensis</name>
    <dbReference type="NCBI Taxonomy" id="2072"/>
    <lineage>
        <taxon>Bacteria</taxon>
        <taxon>Bacillati</taxon>
        <taxon>Actinomycetota</taxon>
        <taxon>Actinomycetes</taxon>
        <taxon>Pseudonocardiales</taxon>
        <taxon>Pseudonocardiaceae</taxon>
        <taxon>Saccharothrix</taxon>
    </lineage>
</organism>
<dbReference type="Proteomes" id="UP000282084">
    <property type="component" value="Unassembled WGS sequence"/>
</dbReference>
<dbReference type="GO" id="GO:0046677">
    <property type="term" value="P:response to antibiotic"/>
    <property type="evidence" value="ECO:0007669"/>
    <property type="project" value="InterPro"/>
</dbReference>
<keyword evidence="8" id="KW-1185">Reference proteome</keyword>
<dbReference type="OrthoDB" id="4709704at2"/>
<dbReference type="EMBL" id="RBXO01000001">
    <property type="protein sequence ID" value="RKT54276.1"/>
    <property type="molecule type" value="Genomic_DNA"/>
</dbReference>
<dbReference type="Gene3D" id="1.10.10.60">
    <property type="entry name" value="Homeodomain-like"/>
    <property type="match status" value="1"/>
</dbReference>
<dbReference type="GO" id="GO:0003700">
    <property type="term" value="F:DNA-binding transcription factor activity"/>
    <property type="evidence" value="ECO:0007669"/>
    <property type="project" value="TreeGrafter"/>
</dbReference>
<sequence>MTSATRLPWGSLNREHIIRAALNIARTEGVNALSIRRLAADLGASRMSLYRHIPDKDALLDLVASAIAEHELGIPDPDDGTWDQRLTELAHAMRRQLLAYPGLVELLTTRSNTSTGGLRLAEAILDILYTAGFEQQDAARYYLIFVDITLGRVHRELHGDVVAPKRTSNLLAAASKTPDEFPTIDRTSSALKDIDQDDIFNAELDLLINGIRAATRPAARALE</sequence>
<reference evidence="7 8" key="1">
    <citation type="submission" date="2018-10" db="EMBL/GenBank/DDBJ databases">
        <title>Sequencing the genomes of 1000 actinobacteria strains.</title>
        <authorList>
            <person name="Klenk H.-P."/>
        </authorList>
    </citation>
    <scope>NUCLEOTIDE SEQUENCE [LARGE SCALE GENOMIC DNA]</scope>
    <source>
        <strain evidence="7 8">DSM 43800</strain>
    </source>
</reference>
<gene>
    <name evidence="7" type="ORF">C8E97_2892</name>
</gene>
<keyword evidence="4" id="KW-0804">Transcription</keyword>
<evidence type="ECO:0000256" key="5">
    <source>
        <dbReference type="PROSITE-ProRule" id="PRU00335"/>
    </source>
</evidence>
<dbReference type="PANTHER" id="PTHR30055">
    <property type="entry name" value="HTH-TYPE TRANSCRIPTIONAL REGULATOR RUTR"/>
    <property type="match status" value="1"/>
</dbReference>
<dbReference type="InterPro" id="IPR001647">
    <property type="entry name" value="HTH_TetR"/>
</dbReference>